<proteinExistence type="predicted"/>
<dbReference type="InterPro" id="IPR028082">
    <property type="entry name" value="Peripla_BP_I"/>
</dbReference>
<dbReference type="Pfam" id="PF00356">
    <property type="entry name" value="LacI"/>
    <property type="match status" value="1"/>
</dbReference>
<keyword evidence="1" id="KW-0678">Repressor</keyword>
<dbReference type="Gene3D" id="1.10.260.40">
    <property type="entry name" value="lambda repressor-like DNA-binding domains"/>
    <property type="match status" value="1"/>
</dbReference>
<reference evidence="6 7" key="1">
    <citation type="journal article" date="2007" name="Int. J. Syst. Evol. Microbiol.">
        <title>Paenibacillus ginsengarvi sp. nov., isolated from soil from ginseng cultivation.</title>
        <authorList>
            <person name="Yoon M.H."/>
            <person name="Ten L.N."/>
            <person name="Im W.T."/>
        </authorList>
    </citation>
    <scope>NUCLEOTIDE SEQUENCE [LARGE SCALE GENOMIC DNA]</scope>
    <source>
        <strain evidence="6 7">KCTC 13059</strain>
    </source>
</reference>
<dbReference type="EMBL" id="RBAH01000024">
    <property type="protein sequence ID" value="RKN74848.1"/>
    <property type="molecule type" value="Genomic_DNA"/>
</dbReference>
<dbReference type="CDD" id="cd01392">
    <property type="entry name" value="HTH_LacI"/>
    <property type="match status" value="1"/>
</dbReference>
<evidence type="ECO:0000256" key="1">
    <source>
        <dbReference type="ARBA" id="ARBA00022491"/>
    </source>
</evidence>
<dbReference type="GO" id="GO:0000976">
    <property type="term" value="F:transcription cis-regulatory region binding"/>
    <property type="evidence" value="ECO:0007669"/>
    <property type="project" value="TreeGrafter"/>
</dbReference>
<dbReference type="PROSITE" id="PS00356">
    <property type="entry name" value="HTH_LACI_1"/>
    <property type="match status" value="1"/>
</dbReference>
<dbReference type="OrthoDB" id="2854648at2"/>
<name>A0A3B0BRA5_9BACL</name>
<dbReference type="PANTHER" id="PTHR30146:SF148">
    <property type="entry name" value="HTH-TYPE TRANSCRIPTIONAL REPRESSOR PURR-RELATED"/>
    <property type="match status" value="1"/>
</dbReference>
<evidence type="ECO:0000256" key="4">
    <source>
        <dbReference type="ARBA" id="ARBA00023163"/>
    </source>
</evidence>
<dbReference type="CDD" id="cd06267">
    <property type="entry name" value="PBP1_LacI_sugar_binding-like"/>
    <property type="match status" value="1"/>
</dbReference>
<dbReference type="Proteomes" id="UP000282311">
    <property type="component" value="Unassembled WGS sequence"/>
</dbReference>
<keyword evidence="7" id="KW-1185">Reference proteome</keyword>
<keyword evidence="3" id="KW-0238">DNA-binding</keyword>
<feature type="domain" description="HTH lacI-type" evidence="5">
    <location>
        <begin position="2"/>
        <end position="56"/>
    </location>
</feature>
<sequence>MTTIKDIAKAAGVTIATVSRALNNEPGVNELTRSKIVALANELNYIPNFAAKRLVNKRSNCIGIIWHGARGLFFSHWCNSLQKRADQRGFSTMISLAHPDKAIRQFSEHFIDRLIFWSSPGLPLSLSFLQQKEKFAGSMLVMGGNVLENAHRIGIDRKGAIFKAVQHLAEFGHRSIAFIGQDEEKLSGFMHGLLEFQLSYHPDFIIHYPRPSSLPEAKLLALIGKKPQERPTAFVLDSHGVLFEFNKIVRKQQVRIPEQFSVVVYDSIPEMEQVFDIPLTTVGPNIEQLTEAALDILTGDQPDAFQGRWVDMNVESELTVRESVLRPENRS</sequence>
<accession>A0A3B0BRA5</accession>
<dbReference type="SMART" id="SM00354">
    <property type="entry name" value="HTH_LACI"/>
    <property type="match status" value="1"/>
</dbReference>
<organism evidence="6 7">
    <name type="scientific">Paenibacillus ginsengarvi</name>
    <dbReference type="NCBI Taxonomy" id="400777"/>
    <lineage>
        <taxon>Bacteria</taxon>
        <taxon>Bacillati</taxon>
        <taxon>Bacillota</taxon>
        <taxon>Bacilli</taxon>
        <taxon>Bacillales</taxon>
        <taxon>Paenibacillaceae</taxon>
        <taxon>Paenibacillus</taxon>
    </lineage>
</organism>
<dbReference type="PANTHER" id="PTHR30146">
    <property type="entry name" value="LACI-RELATED TRANSCRIPTIONAL REPRESSOR"/>
    <property type="match status" value="1"/>
</dbReference>
<dbReference type="GO" id="GO:0003700">
    <property type="term" value="F:DNA-binding transcription factor activity"/>
    <property type="evidence" value="ECO:0007669"/>
    <property type="project" value="TreeGrafter"/>
</dbReference>
<protein>
    <submittedName>
        <fullName evidence="6">LacI family transcriptional regulator</fullName>
    </submittedName>
</protein>
<evidence type="ECO:0000259" key="5">
    <source>
        <dbReference type="PROSITE" id="PS50932"/>
    </source>
</evidence>
<evidence type="ECO:0000313" key="7">
    <source>
        <dbReference type="Proteomes" id="UP000282311"/>
    </source>
</evidence>
<keyword evidence="4" id="KW-0804">Transcription</keyword>
<comment type="caution">
    <text evidence="6">The sequence shown here is derived from an EMBL/GenBank/DDBJ whole genome shotgun (WGS) entry which is preliminary data.</text>
</comment>
<dbReference type="Pfam" id="PF13377">
    <property type="entry name" value="Peripla_BP_3"/>
    <property type="match status" value="1"/>
</dbReference>
<dbReference type="InterPro" id="IPR046335">
    <property type="entry name" value="LacI/GalR-like_sensor"/>
</dbReference>
<dbReference type="RefSeq" id="WP_120750295.1">
    <property type="nucleotide sequence ID" value="NZ_RBAH01000024.1"/>
</dbReference>
<dbReference type="SUPFAM" id="SSF47413">
    <property type="entry name" value="lambda repressor-like DNA-binding domains"/>
    <property type="match status" value="1"/>
</dbReference>
<dbReference type="InterPro" id="IPR010982">
    <property type="entry name" value="Lambda_DNA-bd_dom_sf"/>
</dbReference>
<dbReference type="Gene3D" id="3.40.50.2300">
    <property type="match status" value="2"/>
</dbReference>
<dbReference type="PRINTS" id="PR00036">
    <property type="entry name" value="HTHLACI"/>
</dbReference>
<dbReference type="SUPFAM" id="SSF53822">
    <property type="entry name" value="Periplasmic binding protein-like I"/>
    <property type="match status" value="1"/>
</dbReference>
<gene>
    <name evidence="6" type="ORF">D7M11_26590</name>
</gene>
<keyword evidence="2" id="KW-0805">Transcription regulation</keyword>
<evidence type="ECO:0000256" key="2">
    <source>
        <dbReference type="ARBA" id="ARBA00023015"/>
    </source>
</evidence>
<evidence type="ECO:0000256" key="3">
    <source>
        <dbReference type="ARBA" id="ARBA00023125"/>
    </source>
</evidence>
<evidence type="ECO:0000313" key="6">
    <source>
        <dbReference type="EMBL" id="RKN74848.1"/>
    </source>
</evidence>
<dbReference type="InterPro" id="IPR000843">
    <property type="entry name" value="HTH_LacI"/>
</dbReference>
<dbReference type="PROSITE" id="PS50932">
    <property type="entry name" value="HTH_LACI_2"/>
    <property type="match status" value="1"/>
</dbReference>
<dbReference type="AlphaFoldDB" id="A0A3B0BRA5"/>